<protein>
    <submittedName>
        <fullName evidence="1">Jg13754 protein</fullName>
    </submittedName>
</protein>
<keyword evidence="2" id="KW-1185">Reference proteome</keyword>
<comment type="caution">
    <text evidence="1">The sequence shown here is derived from an EMBL/GenBank/DDBJ whole genome shotgun (WGS) entry which is preliminary data.</text>
</comment>
<dbReference type="EMBL" id="CAKXAJ010020202">
    <property type="protein sequence ID" value="CAH2220759.1"/>
    <property type="molecule type" value="Genomic_DNA"/>
</dbReference>
<dbReference type="Proteomes" id="UP000838756">
    <property type="component" value="Unassembled WGS sequence"/>
</dbReference>
<dbReference type="AlphaFoldDB" id="A0A8S4QU75"/>
<gene>
    <name evidence="1" type="primary">jg13754</name>
    <name evidence="1" type="ORF">PAEG_LOCUS6636</name>
</gene>
<name>A0A8S4QU75_9NEOP</name>
<evidence type="ECO:0000313" key="1">
    <source>
        <dbReference type="EMBL" id="CAH2220759.1"/>
    </source>
</evidence>
<reference evidence="1" key="1">
    <citation type="submission" date="2022-03" db="EMBL/GenBank/DDBJ databases">
        <authorList>
            <person name="Lindestad O."/>
        </authorList>
    </citation>
    <scope>NUCLEOTIDE SEQUENCE</scope>
</reference>
<accession>A0A8S4QU75</accession>
<evidence type="ECO:0000313" key="2">
    <source>
        <dbReference type="Proteomes" id="UP000838756"/>
    </source>
</evidence>
<organism evidence="1 2">
    <name type="scientific">Pararge aegeria aegeria</name>
    <dbReference type="NCBI Taxonomy" id="348720"/>
    <lineage>
        <taxon>Eukaryota</taxon>
        <taxon>Metazoa</taxon>
        <taxon>Ecdysozoa</taxon>
        <taxon>Arthropoda</taxon>
        <taxon>Hexapoda</taxon>
        <taxon>Insecta</taxon>
        <taxon>Pterygota</taxon>
        <taxon>Neoptera</taxon>
        <taxon>Endopterygota</taxon>
        <taxon>Lepidoptera</taxon>
        <taxon>Glossata</taxon>
        <taxon>Ditrysia</taxon>
        <taxon>Papilionoidea</taxon>
        <taxon>Nymphalidae</taxon>
        <taxon>Satyrinae</taxon>
        <taxon>Satyrini</taxon>
        <taxon>Parargina</taxon>
        <taxon>Pararge</taxon>
    </lineage>
</organism>
<proteinExistence type="predicted"/>
<sequence>MCLTATTPDGLACQNLGLGQNLIAWHSQSLALGGQALGLGGQNLSLMNQNLDHLVAQRAVHNALAKRAVDMEIDK</sequence>